<evidence type="ECO:0000259" key="8">
    <source>
        <dbReference type="Pfam" id="PF01432"/>
    </source>
</evidence>
<keyword evidence="4 7" id="KW-0378">Hydrolase</keyword>
<keyword evidence="6 7" id="KW-0482">Metalloprotease</keyword>
<dbReference type="Proteomes" id="UP000291130">
    <property type="component" value="Chromosome"/>
</dbReference>
<evidence type="ECO:0000256" key="6">
    <source>
        <dbReference type="ARBA" id="ARBA00023049"/>
    </source>
</evidence>
<evidence type="ECO:0000256" key="5">
    <source>
        <dbReference type="ARBA" id="ARBA00022833"/>
    </source>
</evidence>
<accession>A0A411MCF6</accession>
<keyword evidence="10" id="KW-1185">Reference proteome</keyword>
<comment type="cofactor">
    <cofactor evidence="7">
        <name>Zn(2+)</name>
        <dbReference type="ChEBI" id="CHEBI:29105"/>
    </cofactor>
    <text evidence="7">Binds 1 zinc ion.</text>
</comment>
<dbReference type="SUPFAM" id="SSF55486">
    <property type="entry name" value="Metalloproteases ('zincins'), catalytic domain"/>
    <property type="match status" value="1"/>
</dbReference>
<gene>
    <name evidence="9" type="ORF">EXN22_01805</name>
</gene>
<dbReference type="Gene3D" id="3.40.390.10">
    <property type="entry name" value="Collagenase (Catalytic Domain)"/>
    <property type="match status" value="1"/>
</dbReference>
<evidence type="ECO:0000256" key="1">
    <source>
        <dbReference type="ARBA" id="ARBA00006040"/>
    </source>
</evidence>
<dbReference type="AlphaFoldDB" id="A0A411MCF6"/>
<comment type="similarity">
    <text evidence="1 7">Belongs to the peptidase M3 family.</text>
</comment>
<dbReference type="GO" id="GO:0004222">
    <property type="term" value="F:metalloendopeptidase activity"/>
    <property type="evidence" value="ECO:0007669"/>
    <property type="project" value="InterPro"/>
</dbReference>
<proteinExistence type="inferred from homology"/>
<evidence type="ECO:0000256" key="4">
    <source>
        <dbReference type="ARBA" id="ARBA00022801"/>
    </source>
</evidence>
<organism evidence="9 10">
    <name type="scientific">Pseudomonas tructae</name>
    <dbReference type="NCBI Taxonomy" id="2518644"/>
    <lineage>
        <taxon>Bacteria</taxon>
        <taxon>Pseudomonadati</taxon>
        <taxon>Pseudomonadota</taxon>
        <taxon>Gammaproteobacteria</taxon>
        <taxon>Pseudomonadales</taxon>
        <taxon>Pseudomonadaceae</taxon>
        <taxon>Pseudomonas</taxon>
    </lineage>
</organism>
<dbReference type="GO" id="GO:0006518">
    <property type="term" value="P:peptide metabolic process"/>
    <property type="evidence" value="ECO:0007669"/>
    <property type="project" value="TreeGrafter"/>
</dbReference>
<evidence type="ECO:0000313" key="10">
    <source>
        <dbReference type="Proteomes" id="UP000291130"/>
    </source>
</evidence>
<dbReference type="InterPro" id="IPR024077">
    <property type="entry name" value="Neurolysin/TOP_dom2"/>
</dbReference>
<keyword evidence="2 7" id="KW-0645">Protease</keyword>
<feature type="domain" description="Peptidase M3A/M3B catalytic" evidence="8">
    <location>
        <begin position="220"/>
        <end position="653"/>
    </location>
</feature>
<evidence type="ECO:0000313" key="9">
    <source>
        <dbReference type="EMBL" id="QBF24478.1"/>
    </source>
</evidence>
<evidence type="ECO:0000256" key="3">
    <source>
        <dbReference type="ARBA" id="ARBA00022723"/>
    </source>
</evidence>
<dbReference type="Pfam" id="PF01432">
    <property type="entry name" value="Peptidase_M3"/>
    <property type="match status" value="1"/>
</dbReference>
<dbReference type="GO" id="GO:0006508">
    <property type="term" value="P:proteolysis"/>
    <property type="evidence" value="ECO:0007669"/>
    <property type="project" value="UniProtKB-KW"/>
</dbReference>
<dbReference type="RefSeq" id="WP_130262181.1">
    <property type="nucleotide sequence ID" value="NZ_CP035952.1"/>
</dbReference>
<dbReference type="Gene3D" id="1.10.1370.10">
    <property type="entry name" value="Neurolysin, domain 3"/>
    <property type="match status" value="1"/>
</dbReference>
<dbReference type="PANTHER" id="PTHR11804">
    <property type="entry name" value="PROTEASE M3 THIMET OLIGOPEPTIDASE-RELATED"/>
    <property type="match status" value="1"/>
</dbReference>
<dbReference type="PANTHER" id="PTHR11804:SF84">
    <property type="entry name" value="SACCHAROLYSIN"/>
    <property type="match status" value="1"/>
</dbReference>
<evidence type="ECO:0000256" key="7">
    <source>
        <dbReference type="RuleBase" id="RU003435"/>
    </source>
</evidence>
<dbReference type="KEGG" id="ptk:EXN22_01805"/>
<keyword evidence="5 7" id="KW-0862">Zinc</keyword>
<dbReference type="GO" id="GO:0046872">
    <property type="term" value="F:metal ion binding"/>
    <property type="evidence" value="ECO:0007669"/>
    <property type="project" value="UniProtKB-UniRule"/>
</dbReference>
<dbReference type="OrthoDB" id="9773538at2"/>
<dbReference type="InterPro" id="IPR045090">
    <property type="entry name" value="Pept_M3A_M3B"/>
</dbReference>
<sequence length="657" mass="74444">MSSPNPLLQPFDLFPYTHVRIEDLQPAIEQIVEDNHAALAQIVERETDSPTWNGLVLAIEALDQRLEDVFYALVPLAFTDDEWGAAVDGCYGQYRAYRAQKYQNIALLKAYQRLDSTDFTVEQHAVLARILRDFRLEGANIVASEQQQFMDQVTAITGLEARFQENLAVAAEQWSKHITQEHELAGVPAADLQVMQDKAQARGLSGWLLTLDESTCGVILRYADNRELREAIFLAYVTRASDQVAGQSHLDNQPVLQALLRLRHEKAQLLGFSDFIELSLQAKAAQSSTEVEEFLNTQIALSTPRLEREASELRAFAKRLGCDDLQPWDYEFYAQKMRLVDGIDPDQALSEYFSFDSAVNGLIGLVEQLYGLSITWVDAPVWDSQVQVLKITEAGEVLGHIYLDVYARPGKPDYPWAHFVRNRHVDADAKLSLPIAVLFATYDSGKAQLGHLDLRKLFHEFHHCLQQVLMSNSHRRLNSIRDLGHDLSEFIAKLLEQWCWSAECLQSVSRHRVNASSASLSDVRQWLAARETQRGLEVAEELKRALLDFELHRSYPDRRSIQHVREAVYARTQVLPLATNDRFSSGFDYMVAGYEAGYYCYLWADVKATEVFARFKAKGVFNPRLGQAMREELLAPGALRSMSASVQAFLERSAVVE</sequence>
<reference evidence="9 10" key="1">
    <citation type="submission" date="2019-02" db="EMBL/GenBank/DDBJ databases">
        <title>Complete genome sequence of Pseudomonas sp. SNU WT1 isolated from rainbow trout.</title>
        <authorList>
            <person name="Oh W.T."/>
            <person name="Park S.C."/>
        </authorList>
    </citation>
    <scope>NUCLEOTIDE SEQUENCE [LARGE SCALE GENOMIC DNA]</scope>
    <source>
        <strain evidence="9 10">SNU WT1</strain>
    </source>
</reference>
<dbReference type="EMBL" id="CP035952">
    <property type="protein sequence ID" value="QBF24478.1"/>
    <property type="molecule type" value="Genomic_DNA"/>
</dbReference>
<dbReference type="InterPro" id="IPR024079">
    <property type="entry name" value="MetalloPept_cat_dom_sf"/>
</dbReference>
<evidence type="ECO:0000256" key="2">
    <source>
        <dbReference type="ARBA" id="ARBA00022670"/>
    </source>
</evidence>
<keyword evidence="3 7" id="KW-0479">Metal-binding</keyword>
<protein>
    <submittedName>
        <fullName evidence="9">Oligopeptidase A</fullName>
    </submittedName>
</protein>
<dbReference type="InterPro" id="IPR001567">
    <property type="entry name" value="Pept_M3A_M3B_dom"/>
</dbReference>
<name>A0A411MCF6_9PSED</name>